<dbReference type="EMBL" id="QFLI01000004">
    <property type="protein sequence ID" value="PXY01032.1"/>
    <property type="molecule type" value="Genomic_DNA"/>
</dbReference>
<evidence type="ECO:0000256" key="1">
    <source>
        <dbReference type="SAM" id="Phobius"/>
    </source>
</evidence>
<feature type="transmembrane region" description="Helical" evidence="1">
    <location>
        <begin position="42"/>
        <end position="62"/>
    </location>
</feature>
<evidence type="ECO:0000313" key="3">
    <source>
        <dbReference type="Proteomes" id="UP000248079"/>
    </source>
</evidence>
<comment type="caution">
    <text evidence="2">The sequence shown here is derived from an EMBL/GenBank/DDBJ whole genome shotgun (WGS) entry which is preliminary data.</text>
</comment>
<keyword evidence="1" id="KW-1133">Transmembrane helix</keyword>
<feature type="transmembrane region" description="Helical" evidence="1">
    <location>
        <begin position="131"/>
        <end position="160"/>
    </location>
</feature>
<reference evidence="2 3" key="1">
    <citation type="submission" date="2018-05" db="EMBL/GenBank/DDBJ databases">
        <title>Marinifilum breve JC075T sp. nov., a marine bacterium isolated from Yongle Blue Hole in the South China Sea.</title>
        <authorList>
            <person name="Fu T."/>
        </authorList>
    </citation>
    <scope>NUCLEOTIDE SEQUENCE [LARGE SCALE GENOMIC DNA]</scope>
    <source>
        <strain evidence="2 3">JC075</strain>
    </source>
</reference>
<feature type="transmembrane region" description="Helical" evidence="1">
    <location>
        <begin position="102"/>
        <end position="119"/>
    </location>
</feature>
<keyword evidence="1" id="KW-0812">Transmembrane</keyword>
<keyword evidence="1" id="KW-0472">Membrane</keyword>
<gene>
    <name evidence="2" type="ORF">DF185_10275</name>
</gene>
<accession>A0A2V3ZX40</accession>
<protein>
    <recommendedName>
        <fullName evidence="4">HupE / UreJ protein</fullName>
    </recommendedName>
</protein>
<evidence type="ECO:0008006" key="4">
    <source>
        <dbReference type="Google" id="ProtNLM"/>
    </source>
</evidence>
<evidence type="ECO:0000313" key="2">
    <source>
        <dbReference type="EMBL" id="PXY01032.1"/>
    </source>
</evidence>
<dbReference type="Proteomes" id="UP000248079">
    <property type="component" value="Unassembled WGS sequence"/>
</dbReference>
<feature type="transmembrane region" description="Helical" evidence="1">
    <location>
        <begin position="74"/>
        <end position="90"/>
    </location>
</feature>
<dbReference type="OrthoDB" id="9808870at2"/>
<keyword evidence="3" id="KW-1185">Reference proteome</keyword>
<proteinExistence type="predicted"/>
<organism evidence="2 3">
    <name type="scientific">Marinifilum breve</name>
    <dbReference type="NCBI Taxonomy" id="2184082"/>
    <lineage>
        <taxon>Bacteria</taxon>
        <taxon>Pseudomonadati</taxon>
        <taxon>Bacteroidota</taxon>
        <taxon>Bacteroidia</taxon>
        <taxon>Marinilabiliales</taxon>
        <taxon>Marinifilaceae</taxon>
    </lineage>
</organism>
<dbReference type="AlphaFoldDB" id="A0A2V3ZX40"/>
<feature type="transmembrane region" description="Helical" evidence="1">
    <location>
        <begin position="166"/>
        <end position="185"/>
    </location>
</feature>
<name>A0A2V3ZX40_9BACT</name>
<sequence>MQQFLSGFESAFSYLISLSLFDHFLILLLFGIVFQLKEWKNLFSLFLALGIGSLVGLLLACFKITHFSNSTIRLATAISLLAVGVHHMISNNLSANAIRYNFFALIGLVVGTSISLHFLKSFGSNLKFIHLSGYSLGVLAAYLIIILAGLLISALIIAVFKTDRKSFNLSISGIGIGIALVLIYLRY</sequence>
<feature type="transmembrane region" description="Helical" evidence="1">
    <location>
        <begin position="12"/>
        <end position="36"/>
    </location>
</feature>
<dbReference type="RefSeq" id="WP_110360665.1">
    <property type="nucleotide sequence ID" value="NZ_QFLI01000004.1"/>
</dbReference>